<organism evidence="1 2">
    <name type="scientific">Arctium lappa</name>
    <name type="common">Greater burdock</name>
    <name type="synonym">Lappa major</name>
    <dbReference type="NCBI Taxonomy" id="4217"/>
    <lineage>
        <taxon>Eukaryota</taxon>
        <taxon>Viridiplantae</taxon>
        <taxon>Streptophyta</taxon>
        <taxon>Embryophyta</taxon>
        <taxon>Tracheophyta</taxon>
        <taxon>Spermatophyta</taxon>
        <taxon>Magnoliopsida</taxon>
        <taxon>eudicotyledons</taxon>
        <taxon>Gunneridae</taxon>
        <taxon>Pentapetalae</taxon>
        <taxon>asterids</taxon>
        <taxon>campanulids</taxon>
        <taxon>Asterales</taxon>
        <taxon>Asteraceae</taxon>
        <taxon>Carduoideae</taxon>
        <taxon>Cardueae</taxon>
        <taxon>Arctiinae</taxon>
        <taxon>Arctium</taxon>
    </lineage>
</organism>
<evidence type="ECO:0000313" key="2">
    <source>
        <dbReference type="Proteomes" id="UP001055879"/>
    </source>
</evidence>
<reference evidence="1 2" key="2">
    <citation type="journal article" date="2022" name="Mol. Ecol. Resour.">
        <title>The genomes of chicory, endive, great burdock and yacon provide insights into Asteraceae paleo-polyploidization history and plant inulin production.</title>
        <authorList>
            <person name="Fan W."/>
            <person name="Wang S."/>
            <person name="Wang H."/>
            <person name="Wang A."/>
            <person name="Jiang F."/>
            <person name="Liu H."/>
            <person name="Zhao H."/>
            <person name="Xu D."/>
            <person name="Zhang Y."/>
        </authorList>
    </citation>
    <scope>NUCLEOTIDE SEQUENCE [LARGE SCALE GENOMIC DNA]</scope>
    <source>
        <strain evidence="2">cv. Niubang</strain>
    </source>
</reference>
<keyword evidence="2" id="KW-1185">Reference proteome</keyword>
<gene>
    <name evidence="1" type="ORF">L6452_18604</name>
</gene>
<dbReference type="Proteomes" id="UP001055879">
    <property type="component" value="Linkage Group LG05"/>
</dbReference>
<sequence>MRLATLSSLDLEENSEALVAGFDMGGATTSVRRTIWIGSSYLLDARYQWQLLEQNLLVKIHQQRLWKEIQFLLALEWAEGLAMMVLSLIEWGLFGTAIILLKFEVLYLLDIDMRLTTLHDELSSYLCHLFHHGFLEI</sequence>
<comment type="caution">
    <text evidence="1">The sequence shown here is derived from an EMBL/GenBank/DDBJ whole genome shotgun (WGS) entry which is preliminary data.</text>
</comment>
<protein>
    <submittedName>
        <fullName evidence="1">Uncharacterized protein</fullName>
    </submittedName>
</protein>
<reference evidence="2" key="1">
    <citation type="journal article" date="2022" name="Mol. Ecol. Resour.">
        <title>The genomes of chicory, endive, great burdock and yacon provide insights into Asteraceae palaeo-polyploidization history and plant inulin production.</title>
        <authorList>
            <person name="Fan W."/>
            <person name="Wang S."/>
            <person name="Wang H."/>
            <person name="Wang A."/>
            <person name="Jiang F."/>
            <person name="Liu H."/>
            <person name="Zhao H."/>
            <person name="Xu D."/>
            <person name="Zhang Y."/>
        </authorList>
    </citation>
    <scope>NUCLEOTIDE SEQUENCE [LARGE SCALE GENOMIC DNA]</scope>
    <source>
        <strain evidence="2">cv. Niubang</strain>
    </source>
</reference>
<evidence type="ECO:0000313" key="1">
    <source>
        <dbReference type="EMBL" id="KAI3729931.1"/>
    </source>
</evidence>
<dbReference type="EMBL" id="CM042051">
    <property type="protein sequence ID" value="KAI3729931.1"/>
    <property type="molecule type" value="Genomic_DNA"/>
</dbReference>
<name>A0ACB9C6J3_ARCLA</name>
<accession>A0ACB9C6J3</accession>
<proteinExistence type="predicted"/>